<keyword evidence="5 6" id="KW-0472">Membrane</keyword>
<dbReference type="InterPro" id="IPR036259">
    <property type="entry name" value="MFS_trans_sf"/>
</dbReference>
<feature type="transmembrane region" description="Helical" evidence="6">
    <location>
        <begin position="377"/>
        <end position="399"/>
    </location>
</feature>
<dbReference type="SUPFAM" id="SSF103473">
    <property type="entry name" value="MFS general substrate transporter"/>
    <property type="match status" value="1"/>
</dbReference>
<evidence type="ECO:0000256" key="6">
    <source>
        <dbReference type="SAM" id="Phobius"/>
    </source>
</evidence>
<gene>
    <name evidence="7" type="ORF">C7B47_15525</name>
</gene>
<comment type="caution">
    <text evidence="7">The sequence shown here is derived from an EMBL/GenBank/DDBJ whole genome shotgun (WGS) entry which is preliminary data.</text>
</comment>
<accession>A0A2T2WP72</accession>
<evidence type="ECO:0000256" key="4">
    <source>
        <dbReference type="ARBA" id="ARBA00022989"/>
    </source>
</evidence>
<feature type="transmembrane region" description="Helical" evidence="6">
    <location>
        <begin position="80"/>
        <end position="98"/>
    </location>
</feature>
<feature type="transmembrane region" description="Helical" evidence="6">
    <location>
        <begin position="227"/>
        <end position="248"/>
    </location>
</feature>
<keyword evidence="3 6" id="KW-0812">Transmembrane</keyword>
<feature type="transmembrane region" description="Helical" evidence="6">
    <location>
        <begin position="260"/>
        <end position="281"/>
    </location>
</feature>
<dbReference type="AlphaFoldDB" id="A0A2T2WP72"/>
<feature type="transmembrane region" description="Helical" evidence="6">
    <location>
        <begin position="146"/>
        <end position="167"/>
    </location>
</feature>
<protein>
    <recommendedName>
        <fullName evidence="9">MFS transporter</fullName>
    </recommendedName>
</protein>
<name>A0A2T2WP72_SULTH</name>
<evidence type="ECO:0000313" key="8">
    <source>
        <dbReference type="Proteomes" id="UP000242705"/>
    </source>
</evidence>
<evidence type="ECO:0000313" key="7">
    <source>
        <dbReference type="EMBL" id="PSR24013.1"/>
    </source>
</evidence>
<evidence type="ECO:0000256" key="1">
    <source>
        <dbReference type="ARBA" id="ARBA00004651"/>
    </source>
</evidence>
<evidence type="ECO:0000256" key="5">
    <source>
        <dbReference type="ARBA" id="ARBA00023136"/>
    </source>
</evidence>
<keyword evidence="2" id="KW-1003">Cell membrane</keyword>
<organism evidence="7 8">
    <name type="scientific">Sulfobacillus thermosulfidooxidans</name>
    <dbReference type="NCBI Taxonomy" id="28034"/>
    <lineage>
        <taxon>Bacteria</taxon>
        <taxon>Bacillati</taxon>
        <taxon>Bacillota</taxon>
        <taxon>Clostridia</taxon>
        <taxon>Eubacteriales</taxon>
        <taxon>Clostridiales Family XVII. Incertae Sedis</taxon>
        <taxon>Sulfobacillus</taxon>
    </lineage>
</organism>
<evidence type="ECO:0000256" key="2">
    <source>
        <dbReference type="ARBA" id="ARBA00022475"/>
    </source>
</evidence>
<dbReference type="PANTHER" id="PTHR23513:SF6">
    <property type="entry name" value="MAJOR FACILITATOR SUPERFAMILY ASSOCIATED DOMAIN-CONTAINING PROTEIN"/>
    <property type="match status" value="1"/>
</dbReference>
<feature type="transmembrane region" description="Helical" evidence="6">
    <location>
        <begin position="174"/>
        <end position="193"/>
    </location>
</feature>
<feature type="transmembrane region" description="Helical" evidence="6">
    <location>
        <begin position="352"/>
        <end position="370"/>
    </location>
</feature>
<reference evidence="7 8" key="1">
    <citation type="journal article" date="2014" name="BMC Genomics">
        <title>Comparison of environmental and isolate Sulfobacillus genomes reveals diverse carbon, sulfur, nitrogen, and hydrogen metabolisms.</title>
        <authorList>
            <person name="Justice N.B."/>
            <person name="Norman A."/>
            <person name="Brown C.T."/>
            <person name="Singh A."/>
            <person name="Thomas B.C."/>
            <person name="Banfield J.F."/>
        </authorList>
    </citation>
    <scope>NUCLEOTIDE SEQUENCE [LARGE SCALE GENOMIC DNA]</scope>
    <source>
        <strain evidence="7">AMDSBA5</strain>
    </source>
</reference>
<keyword evidence="4 6" id="KW-1133">Transmembrane helix</keyword>
<dbReference type="Gene3D" id="1.20.1250.20">
    <property type="entry name" value="MFS general substrate transporter like domains"/>
    <property type="match status" value="1"/>
</dbReference>
<evidence type="ECO:0008006" key="9">
    <source>
        <dbReference type="Google" id="ProtNLM"/>
    </source>
</evidence>
<proteinExistence type="predicted"/>
<dbReference type="GO" id="GO:0005886">
    <property type="term" value="C:plasma membrane"/>
    <property type="evidence" value="ECO:0007669"/>
    <property type="project" value="UniProtKB-SubCell"/>
</dbReference>
<feature type="transmembrane region" description="Helical" evidence="6">
    <location>
        <begin position="287"/>
        <end position="305"/>
    </location>
</feature>
<dbReference type="EMBL" id="PXYX01000063">
    <property type="protein sequence ID" value="PSR24013.1"/>
    <property type="molecule type" value="Genomic_DNA"/>
</dbReference>
<comment type="subcellular location">
    <subcellularLocation>
        <location evidence="1">Cell membrane</location>
        <topology evidence="1">Multi-pass membrane protein</topology>
    </subcellularLocation>
</comment>
<evidence type="ECO:0000256" key="3">
    <source>
        <dbReference type="ARBA" id="ARBA00022692"/>
    </source>
</evidence>
<feature type="transmembrane region" description="Helical" evidence="6">
    <location>
        <begin position="312"/>
        <end position="332"/>
    </location>
</feature>
<sequence length="421" mass="44721">MGPSAHHRAPLPHAFWILLTGDTLSTFGVSVYTLIVLYLVQHFSSNILLNGFVGALSHVPAFFAGIGLGLVVDRVSRKSLMVWANSIVALMAWVPGIANLHTTGGYTVVIATDVVVQTALYWEQLSHNAYLKFLVDPDQLARSEGLLQSIAAVGFAGAMMVVFFTIGQHPVRRLLGLSAGLAAIVALITGLGLPHDAAHQPDKANGLSWPFVKEGLRWINGFAPLRWYVYQTIFANAAINVLMALIIYDMGHHGFFHTMPILAIVGAGAGMGLAGVTLSWLAARIPLVGLIAVGRVAFALGLWGIATTDSLYGLAISLALVFWGQNVSGTALVTWRTRVTPLAVQGRISSTISQISAFTSWLGVVGVSALDQVAHSVALGFEIAAGMVGISLVVILVGVGRGHWPLPRYLEEAAQQPSQQA</sequence>
<feature type="transmembrane region" description="Helical" evidence="6">
    <location>
        <begin position="47"/>
        <end position="68"/>
    </location>
</feature>
<dbReference type="PANTHER" id="PTHR23513">
    <property type="entry name" value="INTEGRAL MEMBRANE EFFLUX PROTEIN-RELATED"/>
    <property type="match status" value="1"/>
</dbReference>
<feature type="transmembrane region" description="Helical" evidence="6">
    <location>
        <begin position="15"/>
        <end position="40"/>
    </location>
</feature>
<dbReference type="Proteomes" id="UP000242705">
    <property type="component" value="Unassembled WGS sequence"/>
</dbReference>